<keyword evidence="3" id="KW-1185">Reference proteome</keyword>
<dbReference type="EMBL" id="JAACNO010002550">
    <property type="protein sequence ID" value="KAF4132419.1"/>
    <property type="molecule type" value="Genomic_DNA"/>
</dbReference>
<gene>
    <name evidence="1" type="ORF">GN244_ATG20278</name>
    <name evidence="2" type="ORF">GN958_ATG18389</name>
</gene>
<organism evidence="1 3">
    <name type="scientific">Phytophthora infestans</name>
    <name type="common">Potato late blight agent</name>
    <name type="synonym">Botrytis infestans</name>
    <dbReference type="NCBI Taxonomy" id="4787"/>
    <lineage>
        <taxon>Eukaryota</taxon>
        <taxon>Sar</taxon>
        <taxon>Stramenopiles</taxon>
        <taxon>Oomycota</taxon>
        <taxon>Peronosporomycetes</taxon>
        <taxon>Peronosporales</taxon>
        <taxon>Peronosporaceae</taxon>
        <taxon>Phytophthora</taxon>
    </lineage>
</organism>
<evidence type="ECO:0000313" key="2">
    <source>
        <dbReference type="EMBL" id="KAF4132419.1"/>
    </source>
</evidence>
<evidence type="ECO:0000313" key="1">
    <source>
        <dbReference type="EMBL" id="KAF4028047.1"/>
    </source>
</evidence>
<dbReference type="Proteomes" id="UP000602510">
    <property type="component" value="Unassembled WGS sequence"/>
</dbReference>
<sequence length="168" mass="19756">MAQTFGLDEAAILSLLEGCDMAENVDAIPSDMVKSSDSPQRVSKRSSWRLQRRDELLMLRKAEKHLSAELQQLKHTMRMKSQSLRANKQLDSLIRGASRRALSWEEICGRQIARRRKSEEENKKLKEEMTLKYVKRMNCLKDSRDDYGTRLWDRRSCYADDMGWIREE</sequence>
<dbReference type="Proteomes" id="UP000704712">
    <property type="component" value="Unassembled WGS sequence"/>
</dbReference>
<dbReference type="EMBL" id="WSZM01001167">
    <property type="protein sequence ID" value="KAF4028047.1"/>
    <property type="molecule type" value="Genomic_DNA"/>
</dbReference>
<accession>A0A833RMT1</accession>
<proteinExistence type="predicted"/>
<name>A0A833RMT1_PHYIN</name>
<dbReference type="AlphaFoldDB" id="A0A833RMT1"/>
<evidence type="ECO:0000313" key="3">
    <source>
        <dbReference type="Proteomes" id="UP000602510"/>
    </source>
</evidence>
<reference evidence="1" key="1">
    <citation type="submission" date="2020-04" db="EMBL/GenBank/DDBJ databases">
        <title>Hybrid Assembly of Korean Phytophthora infestans isolates.</title>
        <authorList>
            <person name="Prokchorchik M."/>
            <person name="Lee Y."/>
            <person name="Seo J."/>
            <person name="Cho J.-H."/>
            <person name="Park Y.-E."/>
            <person name="Jang D.-C."/>
            <person name="Im J.-S."/>
            <person name="Choi J.-G."/>
            <person name="Park H.-J."/>
            <person name="Lee G.-B."/>
            <person name="Lee Y.-G."/>
            <person name="Hong S.-Y."/>
            <person name="Cho K."/>
            <person name="Sohn K.H."/>
        </authorList>
    </citation>
    <scope>NUCLEOTIDE SEQUENCE</scope>
    <source>
        <strain evidence="1">KR_1_A1</strain>
        <strain evidence="2">KR_2_A2</strain>
    </source>
</reference>
<comment type="caution">
    <text evidence="1">The sequence shown here is derived from an EMBL/GenBank/DDBJ whole genome shotgun (WGS) entry which is preliminary data.</text>
</comment>
<protein>
    <submittedName>
        <fullName evidence="1">Uncharacterized protein</fullName>
    </submittedName>
</protein>